<evidence type="ECO:0000313" key="1">
    <source>
        <dbReference type="EMBL" id="JAE03322.1"/>
    </source>
</evidence>
<reference evidence="1" key="2">
    <citation type="journal article" date="2015" name="Data Brief">
        <title>Shoot transcriptome of the giant reed, Arundo donax.</title>
        <authorList>
            <person name="Barrero R.A."/>
            <person name="Guerrero F.D."/>
            <person name="Moolhuijzen P."/>
            <person name="Goolsby J.A."/>
            <person name="Tidwell J."/>
            <person name="Bellgard S.E."/>
            <person name="Bellgard M.I."/>
        </authorList>
    </citation>
    <scope>NUCLEOTIDE SEQUENCE</scope>
    <source>
        <tissue evidence="1">Shoot tissue taken approximately 20 cm above the soil surface</tissue>
    </source>
</reference>
<organism evidence="1">
    <name type="scientific">Arundo donax</name>
    <name type="common">Giant reed</name>
    <name type="synonym">Donax arundinaceus</name>
    <dbReference type="NCBI Taxonomy" id="35708"/>
    <lineage>
        <taxon>Eukaryota</taxon>
        <taxon>Viridiplantae</taxon>
        <taxon>Streptophyta</taxon>
        <taxon>Embryophyta</taxon>
        <taxon>Tracheophyta</taxon>
        <taxon>Spermatophyta</taxon>
        <taxon>Magnoliopsida</taxon>
        <taxon>Liliopsida</taxon>
        <taxon>Poales</taxon>
        <taxon>Poaceae</taxon>
        <taxon>PACMAD clade</taxon>
        <taxon>Arundinoideae</taxon>
        <taxon>Arundineae</taxon>
        <taxon>Arundo</taxon>
    </lineage>
</organism>
<proteinExistence type="predicted"/>
<dbReference type="AlphaFoldDB" id="A0A0A9ET90"/>
<sequence>MSEGVGQGWLPDLRTGRQRGDKRLEMVLA</sequence>
<reference evidence="1" key="1">
    <citation type="submission" date="2014-09" db="EMBL/GenBank/DDBJ databases">
        <authorList>
            <person name="Magalhaes I.L.F."/>
            <person name="Oliveira U."/>
            <person name="Santos F.R."/>
            <person name="Vidigal T.H.D.A."/>
            <person name="Brescovit A.D."/>
            <person name="Santos A.J."/>
        </authorList>
    </citation>
    <scope>NUCLEOTIDE SEQUENCE</scope>
    <source>
        <tissue evidence="1">Shoot tissue taken approximately 20 cm above the soil surface</tissue>
    </source>
</reference>
<accession>A0A0A9ET90</accession>
<name>A0A0A9ET90_ARUDO</name>
<dbReference type="EMBL" id="GBRH01194574">
    <property type="protein sequence ID" value="JAE03322.1"/>
    <property type="molecule type" value="Transcribed_RNA"/>
</dbReference>
<protein>
    <submittedName>
        <fullName evidence="1">Uncharacterized protein</fullName>
    </submittedName>
</protein>